<feature type="domain" description="Methyltransferase type 11" evidence="1">
    <location>
        <begin position="51"/>
        <end position="143"/>
    </location>
</feature>
<evidence type="ECO:0000313" key="4">
    <source>
        <dbReference type="Proteomes" id="UP000232122"/>
    </source>
</evidence>
<evidence type="ECO:0000313" key="3">
    <source>
        <dbReference type="EMBL" id="PJZ93426.1"/>
    </source>
</evidence>
<dbReference type="Proteomes" id="UP000232122">
    <property type="component" value="Unassembled WGS sequence"/>
</dbReference>
<reference evidence="2" key="3">
    <citation type="submission" date="2023-10" db="EMBL/GenBank/DDBJ databases">
        <authorList>
            <person name="Picardeau M."/>
            <person name="Thibeaux R."/>
        </authorList>
    </citation>
    <scope>NUCLEOTIDE SEQUENCE</scope>
    <source>
        <strain evidence="2">ATI7-C-A5</strain>
    </source>
</reference>
<dbReference type="Gene3D" id="3.40.50.150">
    <property type="entry name" value="Vaccinia Virus protein VP39"/>
    <property type="match status" value="1"/>
</dbReference>
<dbReference type="OrthoDB" id="9811589at2"/>
<proteinExistence type="predicted"/>
<reference evidence="2 4" key="2">
    <citation type="journal article" date="2018" name="Microb. Genom.">
        <title>Deciphering the unexplored Leptospira diversity from soils uncovers genomic evolution to virulence.</title>
        <authorList>
            <person name="Thibeaux R."/>
            <person name="Iraola G."/>
            <person name="Ferres I."/>
            <person name="Bierque E."/>
            <person name="Girault D."/>
            <person name="Soupe-Gilbert M.E."/>
            <person name="Picardeau M."/>
            <person name="Goarant C."/>
        </authorList>
    </citation>
    <scope>NUCLEOTIDE SEQUENCE [LARGE SCALE GENOMIC DNA]</scope>
    <source>
        <strain evidence="2 4">ATI7-C-A5</strain>
    </source>
</reference>
<evidence type="ECO:0000259" key="1">
    <source>
        <dbReference type="Pfam" id="PF08241"/>
    </source>
</evidence>
<evidence type="ECO:0000313" key="2">
    <source>
        <dbReference type="EMBL" id="MDV6235167.1"/>
    </source>
</evidence>
<protein>
    <submittedName>
        <fullName evidence="2 3">SAM-dependent methyltransferase</fullName>
        <ecNumber evidence="2">2.1.1.-</ecNumber>
    </submittedName>
</protein>
<dbReference type="GO" id="GO:0032259">
    <property type="term" value="P:methylation"/>
    <property type="evidence" value="ECO:0007669"/>
    <property type="project" value="UniProtKB-KW"/>
</dbReference>
<dbReference type="CDD" id="cd02440">
    <property type="entry name" value="AdoMet_MTases"/>
    <property type="match status" value="1"/>
</dbReference>
<keyword evidence="3" id="KW-0808">Transferase</keyword>
<keyword evidence="3" id="KW-0489">Methyltransferase</keyword>
<accession>A0A2N0BKV7</accession>
<dbReference type="EMBL" id="NPEF01000063">
    <property type="protein sequence ID" value="PJZ93426.1"/>
    <property type="molecule type" value="Genomic_DNA"/>
</dbReference>
<organism evidence="3">
    <name type="scientific">Leptospira ellisii</name>
    <dbReference type="NCBI Taxonomy" id="2023197"/>
    <lineage>
        <taxon>Bacteria</taxon>
        <taxon>Pseudomonadati</taxon>
        <taxon>Spirochaetota</taxon>
        <taxon>Spirochaetia</taxon>
        <taxon>Leptospirales</taxon>
        <taxon>Leptospiraceae</taxon>
        <taxon>Leptospira</taxon>
    </lineage>
</organism>
<accession>A0A2N0BAA0</accession>
<dbReference type="SUPFAM" id="SSF53335">
    <property type="entry name" value="S-adenosyl-L-methionine-dependent methyltransferases"/>
    <property type="match status" value="1"/>
</dbReference>
<dbReference type="EMBL" id="NPEF02000005">
    <property type="protein sequence ID" value="MDV6235167.1"/>
    <property type="molecule type" value="Genomic_DNA"/>
</dbReference>
<reference evidence="3" key="1">
    <citation type="submission" date="2017-07" db="EMBL/GenBank/DDBJ databases">
        <title>Leptospira spp. isolated from tropical soils.</title>
        <authorList>
            <person name="Thibeaux R."/>
            <person name="Iraola G."/>
            <person name="Ferres I."/>
            <person name="Bierque E."/>
            <person name="Girault D."/>
            <person name="Soupe-Gilbert M.-E."/>
            <person name="Picardeau M."/>
            <person name="Goarant C."/>
        </authorList>
    </citation>
    <scope>NUCLEOTIDE SEQUENCE [LARGE SCALE GENOMIC DNA]</scope>
    <source>
        <strain evidence="3">ATI7-C-A5</strain>
    </source>
</reference>
<dbReference type="GO" id="GO:0008757">
    <property type="term" value="F:S-adenosylmethionine-dependent methyltransferase activity"/>
    <property type="evidence" value="ECO:0007669"/>
    <property type="project" value="InterPro"/>
</dbReference>
<dbReference type="RefSeq" id="WP_100746874.1">
    <property type="nucleotide sequence ID" value="NZ_NPEF02000005.1"/>
</dbReference>
<dbReference type="AlphaFoldDB" id="A0A2N0BAA0"/>
<comment type="caution">
    <text evidence="3">The sequence shown here is derived from an EMBL/GenBank/DDBJ whole genome shotgun (WGS) entry which is preliminary data.</text>
</comment>
<dbReference type="InterPro" id="IPR013216">
    <property type="entry name" value="Methyltransf_11"/>
</dbReference>
<dbReference type="InterPro" id="IPR029063">
    <property type="entry name" value="SAM-dependent_MTases_sf"/>
</dbReference>
<dbReference type="Pfam" id="PF08241">
    <property type="entry name" value="Methyltransf_11"/>
    <property type="match status" value="1"/>
</dbReference>
<sequence length="215" mass="24757">MNPSESSSQEAWNVHYTRNRSKLTYPDENLVRMLSKIVSENPDRTERPNALDFGTGSGRHCVLLNEFGYQVHAADYTENSVQTVRHEYPFVNAFVTGEPPFPFRDRFFDVVVSWGVLHYNTIDSAKRLLDEKRRILKRGGYLAGSVRAVGDTHLRAQGTEIRTPDLKGAYSRFYSLEELKESLSGFSRVEYGYTERTPLGKLEERICHWIFLAKL</sequence>
<dbReference type="EC" id="2.1.1.-" evidence="2"/>
<name>A0A2N0BAA0_9LEPT</name>
<gene>
    <name evidence="2" type="ORF">CH379_005945</name>
    <name evidence="3" type="ORF">CH379_07940</name>
</gene>
<keyword evidence="4" id="KW-1185">Reference proteome</keyword>